<evidence type="ECO:0000313" key="3">
    <source>
        <dbReference type="EMBL" id="KAK7473914.1"/>
    </source>
</evidence>
<feature type="compositionally biased region" description="Low complexity" evidence="1">
    <location>
        <begin position="31"/>
        <end position="60"/>
    </location>
</feature>
<evidence type="ECO:0000256" key="1">
    <source>
        <dbReference type="SAM" id="MobiDB-lite"/>
    </source>
</evidence>
<keyword evidence="4" id="KW-1185">Reference proteome</keyword>
<proteinExistence type="predicted"/>
<dbReference type="Proteomes" id="UP001519460">
    <property type="component" value="Unassembled WGS sequence"/>
</dbReference>
<feature type="domain" description="Kinesin-like protein KIF26A/B helical" evidence="2">
    <location>
        <begin position="129"/>
        <end position="154"/>
    </location>
</feature>
<dbReference type="Pfam" id="PF23081">
    <property type="entry name" value="HTH_KIF26A_B_1st"/>
    <property type="match status" value="1"/>
</dbReference>
<protein>
    <recommendedName>
        <fullName evidence="2">Kinesin-like protein KIF26A/B helical domain-containing protein</fullName>
    </recommendedName>
</protein>
<organism evidence="3 4">
    <name type="scientific">Batillaria attramentaria</name>
    <dbReference type="NCBI Taxonomy" id="370345"/>
    <lineage>
        <taxon>Eukaryota</taxon>
        <taxon>Metazoa</taxon>
        <taxon>Spiralia</taxon>
        <taxon>Lophotrochozoa</taxon>
        <taxon>Mollusca</taxon>
        <taxon>Gastropoda</taxon>
        <taxon>Caenogastropoda</taxon>
        <taxon>Sorbeoconcha</taxon>
        <taxon>Cerithioidea</taxon>
        <taxon>Batillariidae</taxon>
        <taxon>Batillaria</taxon>
    </lineage>
</organism>
<sequence length="229" mass="24270">SGRPSPLTLQDLNGVPDSGVGESRVDRYRHATSASFANSPASSATTAATSAQPQSQSSSSCVAQDYPIRGTMSPLTSHVSGSVRRGGGRTVSASASASGQVVVEREVLSPPPTSSLSSWGEGRMQLQGGVCCEHCNGCLIELKRQALRLMFPDNGNGTCLAQFPLSIVRPWDQKNLWGPDGKADRSPVKPFPLEQGAVSSPVIKSQRVSRAAIFTPVYGHCSHRPERWP</sequence>
<feature type="non-terminal residue" evidence="3">
    <location>
        <position position="229"/>
    </location>
</feature>
<gene>
    <name evidence="3" type="ORF">BaRGS_00034819</name>
</gene>
<dbReference type="InterPro" id="IPR057090">
    <property type="entry name" value="HTH_KIF26A_B_1st"/>
</dbReference>
<dbReference type="EMBL" id="JACVVK020000453">
    <property type="protein sequence ID" value="KAK7473914.1"/>
    <property type="molecule type" value="Genomic_DNA"/>
</dbReference>
<accession>A0ABD0JG73</accession>
<feature type="region of interest" description="Disordered" evidence="1">
    <location>
        <begin position="1"/>
        <end position="120"/>
    </location>
</feature>
<name>A0ABD0JG73_9CAEN</name>
<evidence type="ECO:0000259" key="2">
    <source>
        <dbReference type="Pfam" id="PF23081"/>
    </source>
</evidence>
<dbReference type="AlphaFoldDB" id="A0ABD0JG73"/>
<evidence type="ECO:0000313" key="4">
    <source>
        <dbReference type="Proteomes" id="UP001519460"/>
    </source>
</evidence>
<comment type="caution">
    <text evidence="3">The sequence shown here is derived from an EMBL/GenBank/DDBJ whole genome shotgun (WGS) entry which is preliminary data.</text>
</comment>
<feature type="non-terminal residue" evidence="3">
    <location>
        <position position="1"/>
    </location>
</feature>
<reference evidence="3 4" key="1">
    <citation type="journal article" date="2023" name="Sci. Data">
        <title>Genome assembly of the Korean intertidal mud-creeper Batillaria attramentaria.</title>
        <authorList>
            <person name="Patra A.K."/>
            <person name="Ho P.T."/>
            <person name="Jun S."/>
            <person name="Lee S.J."/>
            <person name="Kim Y."/>
            <person name="Won Y.J."/>
        </authorList>
    </citation>
    <scope>NUCLEOTIDE SEQUENCE [LARGE SCALE GENOMIC DNA]</scope>
    <source>
        <strain evidence="3">Wonlab-2016</strain>
    </source>
</reference>
<feature type="compositionally biased region" description="Low complexity" evidence="1">
    <location>
        <begin position="90"/>
        <end position="102"/>
    </location>
</feature>